<dbReference type="AlphaFoldDB" id="A0A2T4TX22"/>
<comment type="caution">
    <text evidence="2">The sequence shown here is derived from an EMBL/GenBank/DDBJ whole genome shotgun (WGS) entry which is preliminary data.</text>
</comment>
<accession>A0A2T4TX22</accession>
<evidence type="ECO:0000259" key="1">
    <source>
        <dbReference type="SMART" id="SM00953"/>
    </source>
</evidence>
<sequence>MLVARAAVWRIARRPYALDRLGVGAREDGGRWNYPGTAVIYAGRTIAIAALERFVHVAGIVPRDLVLVRVVLPDDHSAEQPALTNLPEGWDLVPAGPASMAFGMKWARESRSLVLYLPSALVREEQIAVLNPNHAEFATVTMRIERDFHYDPRMYQPRRATTATNPSVE</sequence>
<evidence type="ECO:0000313" key="3">
    <source>
        <dbReference type="Proteomes" id="UP000241436"/>
    </source>
</evidence>
<keyword evidence="3" id="KW-1185">Reference proteome</keyword>
<evidence type="ECO:0000313" key="2">
    <source>
        <dbReference type="EMBL" id="PTL35663.1"/>
    </source>
</evidence>
<dbReference type="EMBL" id="NVQC01000022">
    <property type="protein sequence ID" value="PTL35663.1"/>
    <property type="molecule type" value="Genomic_DNA"/>
</dbReference>
<organism evidence="2 3">
    <name type="scientific">Candidatus Methylomirabilis limnetica</name>
    <dbReference type="NCBI Taxonomy" id="2033718"/>
    <lineage>
        <taxon>Bacteria</taxon>
        <taxon>Candidatus Methylomirabilota</taxon>
        <taxon>Candidatus Methylomirabilia</taxon>
        <taxon>Candidatus Methylomirabilales</taxon>
        <taxon>Candidatus Methylomirabilaceae</taxon>
        <taxon>Candidatus Methylomirabilis</taxon>
    </lineage>
</organism>
<reference evidence="2 3" key="1">
    <citation type="submission" date="2017-09" db="EMBL/GenBank/DDBJ databases">
        <title>Bloom of a denitrifying methanotroph, Candidatus Methylomirabilis limnetica, in a deep stratified lake.</title>
        <authorList>
            <person name="Graf J.S."/>
            <person name="Marchant H.K."/>
            <person name="Tienken D."/>
            <person name="Hach P.F."/>
            <person name="Brand A."/>
            <person name="Schubert C.J."/>
            <person name="Kuypers M.M."/>
            <person name="Milucka J."/>
        </authorList>
    </citation>
    <scope>NUCLEOTIDE SEQUENCE [LARGE SCALE GENOMIC DNA]</scope>
    <source>
        <strain evidence="2 3">Zug</strain>
    </source>
</reference>
<reference evidence="3" key="2">
    <citation type="journal article" date="2018" name="Environ. Microbiol.">
        <title>Bloom of a denitrifying methanotroph, 'Candidatus Methylomirabilis limnetica', in a deep stratified lake.</title>
        <authorList>
            <person name="Graf J.S."/>
            <person name="Mayr M.J."/>
            <person name="Marchant H.K."/>
            <person name="Tienken D."/>
            <person name="Hach P.F."/>
            <person name="Brand A."/>
            <person name="Schubert C.J."/>
            <person name="Kuypers M.M."/>
            <person name="Milucka J."/>
        </authorList>
    </citation>
    <scope>NUCLEOTIDE SEQUENCE [LARGE SCALE GENOMIC DNA]</scope>
    <source>
        <strain evidence="3">Zug</strain>
    </source>
</reference>
<name>A0A2T4TX22_9BACT</name>
<gene>
    <name evidence="2" type="ORF">CLG94_07810</name>
</gene>
<dbReference type="Proteomes" id="UP000241436">
    <property type="component" value="Unassembled WGS sequence"/>
</dbReference>
<dbReference type="SMART" id="SM00953">
    <property type="entry name" value="RES"/>
    <property type="match status" value="1"/>
</dbReference>
<dbReference type="InterPro" id="IPR014914">
    <property type="entry name" value="RES_dom"/>
</dbReference>
<dbReference type="Pfam" id="PF08808">
    <property type="entry name" value="RES"/>
    <property type="match status" value="1"/>
</dbReference>
<feature type="domain" description="RES" evidence="1">
    <location>
        <begin position="19"/>
        <end position="144"/>
    </location>
</feature>
<proteinExistence type="predicted"/>
<protein>
    <recommendedName>
        <fullName evidence="1">RES domain-containing protein</fullName>
    </recommendedName>
</protein>